<dbReference type="PRINTS" id="PR01217">
    <property type="entry name" value="PRICHEXTENSN"/>
</dbReference>
<feature type="compositionally biased region" description="Pro residues" evidence="1">
    <location>
        <begin position="52"/>
        <end position="72"/>
    </location>
</feature>
<dbReference type="OrthoDB" id="79440at2759"/>
<feature type="compositionally biased region" description="Low complexity" evidence="1">
    <location>
        <begin position="73"/>
        <end position="100"/>
    </location>
</feature>
<proteinExistence type="predicted"/>
<feature type="region of interest" description="Disordered" evidence="1">
    <location>
        <begin position="364"/>
        <end position="386"/>
    </location>
</feature>
<reference evidence="3 4" key="1">
    <citation type="journal article" date="2014" name="Genome Biol. Evol.">
        <title>The secreted proteins of Achlya hypogyna and Thraustotheca clavata identify the ancestral oomycete secretome and reveal gene acquisitions by horizontal gene transfer.</title>
        <authorList>
            <person name="Misner I."/>
            <person name="Blouin N."/>
            <person name="Leonard G."/>
            <person name="Richards T.A."/>
            <person name="Lane C.E."/>
        </authorList>
    </citation>
    <scope>NUCLEOTIDE SEQUENCE [LARGE SCALE GENOMIC DNA]</scope>
    <source>
        <strain evidence="3 4">ATCC 34112</strain>
    </source>
</reference>
<evidence type="ECO:0000256" key="1">
    <source>
        <dbReference type="SAM" id="MobiDB-lite"/>
    </source>
</evidence>
<accession>A0A1V9ZZY4</accession>
<dbReference type="EMBL" id="JNBS01000834">
    <property type="protein sequence ID" value="OQS03585.1"/>
    <property type="molecule type" value="Genomic_DNA"/>
</dbReference>
<feature type="compositionally biased region" description="Basic and acidic residues" evidence="1">
    <location>
        <begin position="371"/>
        <end position="386"/>
    </location>
</feature>
<feature type="region of interest" description="Disordered" evidence="1">
    <location>
        <begin position="303"/>
        <end position="337"/>
    </location>
</feature>
<gene>
    <name evidence="3" type="ORF">THRCLA_04095</name>
</gene>
<keyword evidence="2" id="KW-0472">Membrane</keyword>
<name>A0A1V9ZZY4_9STRA</name>
<evidence type="ECO:0000313" key="4">
    <source>
        <dbReference type="Proteomes" id="UP000243217"/>
    </source>
</evidence>
<feature type="region of interest" description="Disordered" evidence="1">
    <location>
        <begin position="35"/>
        <end position="100"/>
    </location>
</feature>
<keyword evidence="2" id="KW-1133">Transmembrane helix</keyword>
<dbReference type="Proteomes" id="UP000243217">
    <property type="component" value="Unassembled WGS sequence"/>
</dbReference>
<organism evidence="3 4">
    <name type="scientific">Thraustotheca clavata</name>
    <dbReference type="NCBI Taxonomy" id="74557"/>
    <lineage>
        <taxon>Eukaryota</taxon>
        <taxon>Sar</taxon>
        <taxon>Stramenopiles</taxon>
        <taxon>Oomycota</taxon>
        <taxon>Saprolegniomycetes</taxon>
        <taxon>Saprolegniales</taxon>
        <taxon>Achlyaceae</taxon>
        <taxon>Thraustotheca</taxon>
    </lineage>
</organism>
<keyword evidence="2" id="KW-0812">Transmembrane</keyword>
<comment type="caution">
    <text evidence="3">The sequence shown here is derived from an EMBL/GenBank/DDBJ whole genome shotgun (WGS) entry which is preliminary data.</text>
</comment>
<protein>
    <submittedName>
        <fullName evidence="3">Uncharacterized protein</fullName>
    </submittedName>
</protein>
<dbReference type="STRING" id="74557.A0A1V9ZZY4"/>
<dbReference type="AlphaFoldDB" id="A0A1V9ZZY4"/>
<feature type="transmembrane region" description="Helical" evidence="2">
    <location>
        <begin position="174"/>
        <end position="195"/>
    </location>
</feature>
<evidence type="ECO:0000313" key="3">
    <source>
        <dbReference type="EMBL" id="OQS03585.1"/>
    </source>
</evidence>
<evidence type="ECO:0000256" key="2">
    <source>
        <dbReference type="SAM" id="Phobius"/>
    </source>
</evidence>
<feature type="region of interest" description="Disordered" evidence="1">
    <location>
        <begin position="127"/>
        <end position="166"/>
    </location>
</feature>
<sequence>MLLKRSIVLALVVVYGAKTLGLLWLTNRVGLAQTNPTPTPSPSPSPSTAAPTPSPTSAPSPSPSPSPSPTPAPSTEAPTAAPVPTTAKPSTAAPTTAAPVVKTTAPTPTIVVTTVAPVTAAPTVATSTASSATADPTTPEPTVFNSTSSTNGTESTTKAPASTSSSGFFSTQNWVMWVAILGGLAVIGAIVAIVVMKSNGGDDYPDLDSPPPAAPLGKGMSPAYNTAPGKYEPMNNYSKPPAPAPVTSFYGEAPPTDIARKTNNNTAYNEARVSALPILERRNSMNLTRFSDGSDVMQIRKTTGASSLANESEDGWVDEAPKSRDSQESENFLATSGESHVSYASTTFDIDRADSEASIVRYSSQYSEYSLDDHGTEAGDRDSYEL</sequence>
<keyword evidence="4" id="KW-1185">Reference proteome</keyword>